<gene>
    <name evidence="1" type="ORF">SDC9_166662</name>
</gene>
<sequence length="76" mass="8425">MHSGYIHIFGRNIKIKMLIGHDRTANFHLSIQGVNDKIPDLCSAIQSLIFSGPLSDQKATETSLRKIDTASSLKMI</sequence>
<evidence type="ECO:0000313" key="1">
    <source>
        <dbReference type="EMBL" id="MPN19295.1"/>
    </source>
</evidence>
<name>A0A645FXX3_9ZZZZ</name>
<comment type="caution">
    <text evidence="1">The sequence shown here is derived from an EMBL/GenBank/DDBJ whole genome shotgun (WGS) entry which is preliminary data.</text>
</comment>
<accession>A0A645FXX3</accession>
<dbReference type="AlphaFoldDB" id="A0A645FXX3"/>
<reference evidence="1" key="1">
    <citation type="submission" date="2019-08" db="EMBL/GenBank/DDBJ databases">
        <authorList>
            <person name="Kucharzyk K."/>
            <person name="Murdoch R.W."/>
            <person name="Higgins S."/>
            <person name="Loffler F."/>
        </authorList>
    </citation>
    <scope>NUCLEOTIDE SEQUENCE</scope>
</reference>
<dbReference type="EMBL" id="VSSQ01066828">
    <property type="protein sequence ID" value="MPN19295.1"/>
    <property type="molecule type" value="Genomic_DNA"/>
</dbReference>
<protein>
    <submittedName>
        <fullName evidence="1">Uncharacterized protein</fullName>
    </submittedName>
</protein>
<organism evidence="1">
    <name type="scientific">bioreactor metagenome</name>
    <dbReference type="NCBI Taxonomy" id="1076179"/>
    <lineage>
        <taxon>unclassified sequences</taxon>
        <taxon>metagenomes</taxon>
        <taxon>ecological metagenomes</taxon>
    </lineage>
</organism>
<proteinExistence type="predicted"/>